<feature type="region of interest" description="Disordered" evidence="1">
    <location>
        <begin position="1"/>
        <end position="30"/>
    </location>
</feature>
<protein>
    <submittedName>
        <fullName evidence="2">Uncharacterized protein</fullName>
    </submittedName>
</protein>
<comment type="caution">
    <text evidence="2">The sequence shown here is derived from an EMBL/GenBank/DDBJ whole genome shotgun (WGS) entry which is preliminary data.</text>
</comment>
<dbReference type="EMBL" id="JAUFRC010000003">
    <property type="protein sequence ID" value="MDN3714055.1"/>
    <property type="molecule type" value="Genomic_DNA"/>
</dbReference>
<evidence type="ECO:0000313" key="3">
    <source>
        <dbReference type="Proteomes" id="UP001243846"/>
    </source>
</evidence>
<name>A0ABT8DFW8_9RHOB</name>
<reference evidence="3" key="1">
    <citation type="journal article" date="2019" name="Int. J. Syst. Evol. Microbiol.">
        <title>The Global Catalogue of Microorganisms (GCM) 10K type strain sequencing project: providing services to taxonomists for standard genome sequencing and annotation.</title>
        <authorList>
            <consortium name="The Broad Institute Genomics Platform"/>
            <consortium name="The Broad Institute Genome Sequencing Center for Infectious Disease"/>
            <person name="Wu L."/>
            <person name="Ma J."/>
        </authorList>
    </citation>
    <scope>NUCLEOTIDE SEQUENCE [LARGE SCALE GENOMIC DNA]</scope>
    <source>
        <strain evidence="3">CECT 8482</strain>
    </source>
</reference>
<sequence length="62" mass="7029">MAAPIRPPRARRFDRDRRAGARLPSQRRFAARALSRENGITLTAEEMAQLERLRDQGLAAVN</sequence>
<accession>A0ABT8DFW8</accession>
<dbReference type="Proteomes" id="UP001243846">
    <property type="component" value="Unassembled WGS sequence"/>
</dbReference>
<keyword evidence="3" id="KW-1185">Reference proteome</keyword>
<evidence type="ECO:0000256" key="1">
    <source>
        <dbReference type="SAM" id="MobiDB-lite"/>
    </source>
</evidence>
<organism evidence="2 3">
    <name type="scientific">Paracoccus cavernae</name>
    <dbReference type="NCBI Taxonomy" id="1571207"/>
    <lineage>
        <taxon>Bacteria</taxon>
        <taxon>Pseudomonadati</taxon>
        <taxon>Pseudomonadota</taxon>
        <taxon>Alphaproteobacteria</taxon>
        <taxon>Rhodobacterales</taxon>
        <taxon>Paracoccaceae</taxon>
        <taxon>Paracoccus</taxon>
    </lineage>
</organism>
<gene>
    <name evidence="2" type="ORF">QWZ10_23850</name>
</gene>
<proteinExistence type="predicted"/>
<evidence type="ECO:0000313" key="2">
    <source>
        <dbReference type="EMBL" id="MDN3714055.1"/>
    </source>
</evidence>